<dbReference type="Gene3D" id="2.60.40.1120">
    <property type="entry name" value="Carboxypeptidase-like, regulatory domain"/>
    <property type="match status" value="1"/>
</dbReference>
<evidence type="ECO:0000313" key="2">
    <source>
        <dbReference type="Proteomes" id="UP000486903"/>
    </source>
</evidence>
<evidence type="ECO:0000313" key="1">
    <source>
        <dbReference type="EMBL" id="NFV25470.1"/>
    </source>
</evidence>
<protein>
    <submittedName>
        <fullName evidence="1">Uncharacterized protein</fullName>
    </submittedName>
</protein>
<dbReference type="RefSeq" id="WP_003372155.1">
    <property type="nucleotide sequence ID" value="NZ_JACBBA010000002.1"/>
</dbReference>
<reference evidence="1 2" key="1">
    <citation type="submission" date="2019-04" db="EMBL/GenBank/DDBJ databases">
        <title>Genome sequencing of Clostridium botulinum Groups I-IV and Clostridium butyricum.</title>
        <authorList>
            <person name="Brunt J."/>
            <person name="Van Vliet A.H.M."/>
            <person name="Stringer S.C."/>
            <person name="Carter A.T."/>
            <person name="Peck M.W."/>
        </authorList>
    </citation>
    <scope>NUCLEOTIDE SEQUENCE [LARGE SCALE GENOMIC DNA]</scope>
    <source>
        <strain evidence="1 2">BL81</strain>
    </source>
</reference>
<dbReference type="InterPro" id="IPR008969">
    <property type="entry name" value="CarboxyPept-like_regulatory"/>
</dbReference>
<comment type="caution">
    <text evidence="1">The sequence shown here is derived from an EMBL/GenBank/DDBJ whole genome shotgun (WGS) entry which is preliminary data.</text>
</comment>
<gene>
    <name evidence="1" type="ORF">FDG31_04700</name>
</gene>
<dbReference type="AlphaFoldDB" id="A0A6B4JLN7"/>
<dbReference type="SUPFAM" id="SSF49464">
    <property type="entry name" value="Carboxypeptidase regulatory domain-like"/>
    <property type="match status" value="1"/>
</dbReference>
<dbReference type="Proteomes" id="UP000486903">
    <property type="component" value="Unassembled WGS sequence"/>
</dbReference>
<dbReference type="EMBL" id="SXFB01000002">
    <property type="protein sequence ID" value="NFV25470.1"/>
    <property type="molecule type" value="Genomic_DNA"/>
</dbReference>
<proteinExistence type="predicted"/>
<accession>A0A6B4JLN7</accession>
<name>A0A6B4JLN7_CLOBO</name>
<organism evidence="1 2">
    <name type="scientific">Clostridium botulinum</name>
    <dbReference type="NCBI Taxonomy" id="1491"/>
    <lineage>
        <taxon>Bacteria</taxon>
        <taxon>Bacillati</taxon>
        <taxon>Bacillota</taxon>
        <taxon>Clostridia</taxon>
        <taxon>Eubacteriales</taxon>
        <taxon>Clostridiaceae</taxon>
        <taxon>Clostridium</taxon>
    </lineage>
</organism>
<sequence length="102" mass="11558">MGWHKEILISPKELNRCSILNKKIIVKKSIDVLITGKIVDKNNNPIAKAIVSIKQINNSYYSSGVKEYGYLTTNEEGEYAVLLPCSCNFDYVLDVYEPIIKC</sequence>